<evidence type="ECO:0000313" key="2">
    <source>
        <dbReference type="EMBL" id="KAF3113558.1"/>
    </source>
</evidence>
<dbReference type="EMBL" id="WIQW01000001">
    <property type="protein sequence ID" value="KAF3113558.1"/>
    <property type="molecule type" value="Genomic_DNA"/>
</dbReference>
<accession>A0A7C8NX33</accession>
<proteinExistence type="predicted"/>
<organism evidence="2 3">
    <name type="scientific">Orbilia oligospora</name>
    <name type="common">Nematode-trapping fungus</name>
    <name type="synonym">Arthrobotrys oligospora</name>
    <dbReference type="NCBI Taxonomy" id="2813651"/>
    <lineage>
        <taxon>Eukaryota</taxon>
        <taxon>Fungi</taxon>
        <taxon>Dikarya</taxon>
        <taxon>Ascomycota</taxon>
        <taxon>Pezizomycotina</taxon>
        <taxon>Orbiliomycetes</taxon>
        <taxon>Orbiliales</taxon>
        <taxon>Orbiliaceae</taxon>
        <taxon>Orbilia</taxon>
    </lineage>
</organism>
<gene>
    <name evidence="2" type="ORF">TWF102_000213</name>
</gene>
<reference evidence="2 3" key="1">
    <citation type="submission" date="2019-06" db="EMBL/GenBank/DDBJ databases">
        <authorList>
            <person name="Palmer J.M."/>
        </authorList>
    </citation>
    <scope>NUCLEOTIDE SEQUENCE [LARGE SCALE GENOMIC DNA]</scope>
    <source>
        <strain evidence="2 3">TWF102</strain>
    </source>
</reference>
<sequence>MNSDAVELRSSLLQEVLEGSQVSIDPEIHQSKPSSVEPLISSALRDEMEPPEDELVATKYRSTTISTPPPTPKDTPGGEITGLSSPQNATPLPAGTVPLSERPNMPTHPMPSSYEIGDEFICAPVPTPEADPASHLPKHLMPNFYFSYSTIKFLAEQQNRDLDDNIAVVCQKFQEERDIKNRALSRVTALQARCTTLEQDISGFAHSMQRSNNVLVETIRRNVDVKAEMKESRETVESQNQEI</sequence>
<feature type="region of interest" description="Disordered" evidence="1">
    <location>
        <begin position="59"/>
        <end position="107"/>
    </location>
</feature>
<comment type="caution">
    <text evidence="2">The sequence shown here is derived from an EMBL/GenBank/DDBJ whole genome shotgun (WGS) entry which is preliminary data.</text>
</comment>
<evidence type="ECO:0000313" key="3">
    <source>
        <dbReference type="Proteomes" id="UP000475325"/>
    </source>
</evidence>
<dbReference type="AlphaFoldDB" id="A0A7C8NX33"/>
<evidence type="ECO:0000256" key="1">
    <source>
        <dbReference type="SAM" id="MobiDB-lite"/>
    </source>
</evidence>
<protein>
    <submittedName>
        <fullName evidence="2">Uncharacterized protein</fullName>
    </submittedName>
</protein>
<dbReference type="Proteomes" id="UP000475325">
    <property type="component" value="Unassembled WGS sequence"/>
</dbReference>
<name>A0A7C8NX33_ORBOL</name>